<protein>
    <recommendedName>
        <fullName evidence="2">Aminomethyltransferase C-terminal domain-containing protein</fullName>
    </recommendedName>
</protein>
<evidence type="ECO:0000256" key="1">
    <source>
        <dbReference type="ARBA" id="ARBA00008609"/>
    </source>
</evidence>
<dbReference type="SUPFAM" id="SSF51905">
    <property type="entry name" value="FAD/NAD(P)-binding domain"/>
    <property type="match status" value="1"/>
</dbReference>
<dbReference type="Gene3D" id="3.30.1360.120">
    <property type="entry name" value="Probable tRNA modification gtpase trme, domain 1"/>
    <property type="match status" value="1"/>
</dbReference>
<reference evidence="3" key="1">
    <citation type="submission" date="2021-02" db="EMBL/GenBank/DDBJ databases">
        <authorList>
            <person name="Nowell W R."/>
        </authorList>
    </citation>
    <scope>NUCLEOTIDE SEQUENCE</scope>
</reference>
<dbReference type="PANTHER" id="PTHR43757">
    <property type="entry name" value="AMINOMETHYLTRANSFERASE"/>
    <property type="match status" value="1"/>
</dbReference>
<sequence>MYQKDDLWLPNDCMVDPVSLALAFAQLVIAKRVKIIEDCYVEEILTEKQRTGQSDRVTGAVTSKGHIKCNARELGFQTSPSVLISNQVCGNRIYVMRLTHTGEDGFMFFIPSKFALYVYNMLMKQDKDYGLINARPWSSKPIYRNGEFCGFVTSTVYGFTLGKQVCLGFVHAPSSERITVNYIRGATYEMDTATKRFKARPNVY</sequence>
<dbReference type="InterPro" id="IPR036188">
    <property type="entry name" value="FAD/NAD-bd_sf"/>
</dbReference>
<name>A0A820BT80_9BILA</name>
<evidence type="ECO:0000313" key="3">
    <source>
        <dbReference type="EMBL" id="CAF4212031.1"/>
    </source>
</evidence>
<evidence type="ECO:0000313" key="4">
    <source>
        <dbReference type="Proteomes" id="UP000663844"/>
    </source>
</evidence>
<dbReference type="Gene3D" id="2.40.30.110">
    <property type="entry name" value="Aminomethyltransferase beta-barrel domains"/>
    <property type="match status" value="1"/>
</dbReference>
<organism evidence="3 4">
    <name type="scientific">Adineta steineri</name>
    <dbReference type="NCBI Taxonomy" id="433720"/>
    <lineage>
        <taxon>Eukaryota</taxon>
        <taxon>Metazoa</taxon>
        <taxon>Spiralia</taxon>
        <taxon>Gnathifera</taxon>
        <taxon>Rotifera</taxon>
        <taxon>Eurotatoria</taxon>
        <taxon>Bdelloidea</taxon>
        <taxon>Adinetida</taxon>
        <taxon>Adinetidae</taxon>
        <taxon>Adineta</taxon>
    </lineage>
</organism>
<dbReference type="Pfam" id="PF08669">
    <property type="entry name" value="GCV_T_C"/>
    <property type="match status" value="1"/>
</dbReference>
<dbReference type="EMBL" id="CAJOAZ010009899">
    <property type="protein sequence ID" value="CAF4212031.1"/>
    <property type="molecule type" value="Genomic_DNA"/>
</dbReference>
<dbReference type="InterPro" id="IPR027266">
    <property type="entry name" value="TrmE/GcvT-like"/>
</dbReference>
<dbReference type="Gene3D" id="3.50.50.60">
    <property type="entry name" value="FAD/NAD(P)-binding domain"/>
    <property type="match status" value="1"/>
</dbReference>
<dbReference type="InterPro" id="IPR029043">
    <property type="entry name" value="GcvT/YgfZ_C"/>
</dbReference>
<evidence type="ECO:0000259" key="2">
    <source>
        <dbReference type="Pfam" id="PF08669"/>
    </source>
</evidence>
<comment type="caution">
    <text evidence="3">The sequence shown here is derived from an EMBL/GenBank/DDBJ whole genome shotgun (WGS) entry which is preliminary data.</text>
</comment>
<dbReference type="Proteomes" id="UP000663844">
    <property type="component" value="Unassembled WGS sequence"/>
</dbReference>
<feature type="domain" description="Aminomethyltransferase C-terminal" evidence="2">
    <location>
        <begin position="136"/>
        <end position="200"/>
    </location>
</feature>
<dbReference type="InterPro" id="IPR028896">
    <property type="entry name" value="GcvT/YgfZ/DmdA"/>
</dbReference>
<proteinExistence type="inferred from homology"/>
<dbReference type="InterPro" id="IPR013977">
    <property type="entry name" value="GcvT_C"/>
</dbReference>
<gene>
    <name evidence="3" type="ORF">OXD698_LOCUS41403</name>
</gene>
<dbReference type="SUPFAM" id="SSF103025">
    <property type="entry name" value="Folate-binding domain"/>
    <property type="match status" value="1"/>
</dbReference>
<comment type="similarity">
    <text evidence="1">Belongs to the GcvT family.</text>
</comment>
<dbReference type="SUPFAM" id="SSF101790">
    <property type="entry name" value="Aminomethyltransferase beta-barrel domain"/>
    <property type="match status" value="1"/>
</dbReference>
<dbReference type="PANTHER" id="PTHR43757:SF2">
    <property type="entry name" value="AMINOMETHYLTRANSFERASE, MITOCHONDRIAL"/>
    <property type="match status" value="1"/>
</dbReference>
<dbReference type="AlphaFoldDB" id="A0A820BT80"/>
<dbReference type="GO" id="GO:0005739">
    <property type="term" value="C:mitochondrion"/>
    <property type="evidence" value="ECO:0007669"/>
    <property type="project" value="TreeGrafter"/>
</dbReference>
<accession>A0A820BT80</accession>